<dbReference type="EMBL" id="GL376567">
    <property type="status" value="NOT_ANNOTATED_CDS"/>
    <property type="molecule type" value="Genomic_DNA"/>
</dbReference>
<name>K3WGA5_GLOUD</name>
<dbReference type="STRING" id="431595.K3WGA5"/>
<dbReference type="eggNOG" id="KOG1972">
    <property type="taxonomic scope" value="Eukaryota"/>
</dbReference>
<reference evidence="5" key="3">
    <citation type="submission" date="2015-02" db="UniProtKB">
        <authorList>
            <consortium name="EnsemblProtists"/>
        </authorList>
    </citation>
    <scope>IDENTIFICATION</scope>
    <source>
        <strain evidence="5">DAOM BR144</strain>
    </source>
</reference>
<feature type="region of interest" description="Disordered" evidence="4">
    <location>
        <begin position="1"/>
        <end position="166"/>
    </location>
</feature>
<dbReference type="GO" id="GO:1902369">
    <property type="term" value="P:negative regulation of RNA catabolic process"/>
    <property type="evidence" value="ECO:0007669"/>
    <property type="project" value="TreeGrafter"/>
</dbReference>
<feature type="compositionally biased region" description="Basic residues" evidence="4">
    <location>
        <begin position="143"/>
        <end position="156"/>
    </location>
</feature>
<sequence>MFAAGKTRQPEASVDADADDWLQVGTSFRHQEATRARDSGDEQSALALQLYRGKRDPSKKSKKRKKESEKRKSHKRRRDCGSASSSAEDSDDISDRKQLVRHHPKKHHKKSKHKHRSSRRKYSDDDDRSDSNDSSDASDRDRERHRHHRREHKPKRLREGADSNSRAVVMASAPKEVQVWMAAAKQTDNLDANGSKLFEFDCAGDKENGFYGTLYAQERPLYVLATRRNILTGKWIVDGKRLSVNGGVSKDVDGSRYFGASARKMEKSARQTRLYLAYSEKRLARQREASNKATPPSELAFIPLDPVIDDNRAADVVGSIADDAQNDPQLSLLRTETANVEHYLVARNKLFNESIQKKPHEIATWLDFVAFQEHSLRLNRRNSAAAMAMVLEKQVAILDKALQANPGCRELQRVKLNLTIRSVHNSNTFKADFDAIRQQLEDMIEKDPTNRDLWDKLLRVRQQNFASFSLPSLREVYARIIAILRKEFQKQELVIQSVVISNL</sequence>
<dbReference type="PANTHER" id="PTHR13471">
    <property type="entry name" value="TETRATRICOPEPTIDE-LIKE HELICAL"/>
    <property type="match status" value="1"/>
</dbReference>
<feature type="compositionally biased region" description="Basic residues" evidence="4">
    <location>
        <begin position="99"/>
        <end position="120"/>
    </location>
</feature>
<comment type="similarity">
    <text evidence="2">Belongs to the NRDE2 family.</text>
</comment>
<evidence type="ECO:0000256" key="3">
    <source>
        <dbReference type="ARBA" id="ARBA00023242"/>
    </source>
</evidence>
<keyword evidence="6" id="KW-1185">Reference proteome</keyword>
<organism evidence="5 6">
    <name type="scientific">Globisporangium ultimum (strain ATCC 200006 / CBS 805.95 / DAOM BR144)</name>
    <name type="common">Pythium ultimum</name>
    <dbReference type="NCBI Taxonomy" id="431595"/>
    <lineage>
        <taxon>Eukaryota</taxon>
        <taxon>Sar</taxon>
        <taxon>Stramenopiles</taxon>
        <taxon>Oomycota</taxon>
        <taxon>Peronosporomycetes</taxon>
        <taxon>Pythiales</taxon>
        <taxon>Pythiaceae</taxon>
        <taxon>Globisporangium</taxon>
    </lineage>
</organism>
<dbReference type="VEuPathDB" id="FungiDB:PYU1_G003986"/>
<feature type="compositionally biased region" description="Basic residues" evidence="4">
    <location>
        <begin position="60"/>
        <end position="78"/>
    </location>
</feature>
<dbReference type="PANTHER" id="PTHR13471:SF0">
    <property type="entry name" value="NUCLEAR EXOSOME REGULATOR NRDE2"/>
    <property type="match status" value="1"/>
</dbReference>
<evidence type="ECO:0000313" key="6">
    <source>
        <dbReference type="Proteomes" id="UP000019132"/>
    </source>
</evidence>
<evidence type="ECO:0000256" key="4">
    <source>
        <dbReference type="SAM" id="MobiDB-lite"/>
    </source>
</evidence>
<accession>K3WGA5</accession>
<proteinExistence type="inferred from homology"/>
<protein>
    <submittedName>
        <fullName evidence="5">Uncharacterized protein</fullName>
    </submittedName>
</protein>
<feature type="compositionally biased region" description="Basic and acidic residues" evidence="4">
    <location>
        <begin position="29"/>
        <end position="40"/>
    </location>
</feature>
<evidence type="ECO:0000313" key="5">
    <source>
        <dbReference type="EnsemblProtists" id="PYU1_T003996"/>
    </source>
</evidence>
<dbReference type="Proteomes" id="UP000019132">
    <property type="component" value="Unassembled WGS sequence"/>
</dbReference>
<dbReference type="EnsemblProtists" id="PYU1_T003996">
    <property type="protein sequence ID" value="PYU1_T003996"/>
    <property type="gene ID" value="PYU1_G003986"/>
</dbReference>
<dbReference type="GO" id="GO:0071013">
    <property type="term" value="C:catalytic step 2 spliceosome"/>
    <property type="evidence" value="ECO:0007669"/>
    <property type="project" value="TreeGrafter"/>
</dbReference>
<reference evidence="6" key="1">
    <citation type="journal article" date="2010" name="Genome Biol.">
        <title>Genome sequence of the necrotrophic plant pathogen Pythium ultimum reveals original pathogenicity mechanisms and effector repertoire.</title>
        <authorList>
            <person name="Levesque C.A."/>
            <person name="Brouwer H."/>
            <person name="Cano L."/>
            <person name="Hamilton J.P."/>
            <person name="Holt C."/>
            <person name="Huitema E."/>
            <person name="Raffaele S."/>
            <person name="Robideau G.P."/>
            <person name="Thines M."/>
            <person name="Win J."/>
            <person name="Zerillo M.M."/>
            <person name="Beakes G.W."/>
            <person name="Boore J.L."/>
            <person name="Busam D."/>
            <person name="Dumas B."/>
            <person name="Ferriera S."/>
            <person name="Fuerstenberg S.I."/>
            <person name="Gachon C.M."/>
            <person name="Gaulin E."/>
            <person name="Govers F."/>
            <person name="Grenville-Briggs L."/>
            <person name="Horner N."/>
            <person name="Hostetler J."/>
            <person name="Jiang R.H."/>
            <person name="Johnson J."/>
            <person name="Krajaejun T."/>
            <person name="Lin H."/>
            <person name="Meijer H.J."/>
            <person name="Moore B."/>
            <person name="Morris P."/>
            <person name="Phuntmart V."/>
            <person name="Puiu D."/>
            <person name="Shetty J."/>
            <person name="Stajich J.E."/>
            <person name="Tripathy S."/>
            <person name="Wawra S."/>
            <person name="van West P."/>
            <person name="Whitty B.R."/>
            <person name="Coutinho P.M."/>
            <person name="Henrissat B."/>
            <person name="Martin F."/>
            <person name="Thomas P.D."/>
            <person name="Tyler B.M."/>
            <person name="De Vries R.P."/>
            <person name="Kamoun S."/>
            <person name="Yandell M."/>
            <person name="Tisserat N."/>
            <person name="Buell C.R."/>
        </authorList>
    </citation>
    <scope>NUCLEOTIDE SEQUENCE</scope>
    <source>
        <strain evidence="6">DAOM:BR144</strain>
    </source>
</reference>
<reference evidence="6" key="2">
    <citation type="submission" date="2010-04" db="EMBL/GenBank/DDBJ databases">
        <authorList>
            <person name="Buell R."/>
            <person name="Hamilton J."/>
            <person name="Hostetler J."/>
        </authorList>
    </citation>
    <scope>NUCLEOTIDE SEQUENCE [LARGE SCALE GENOMIC DNA]</scope>
    <source>
        <strain evidence="6">DAOM:BR144</strain>
    </source>
</reference>
<keyword evidence="3" id="KW-0539">Nucleus</keyword>
<dbReference type="InParanoid" id="K3WGA5"/>
<dbReference type="GO" id="GO:0031048">
    <property type="term" value="P:regulatory ncRNA-mediated heterochromatin formation"/>
    <property type="evidence" value="ECO:0007669"/>
    <property type="project" value="TreeGrafter"/>
</dbReference>
<dbReference type="InterPro" id="IPR013633">
    <property type="entry name" value="NRDE-2"/>
</dbReference>
<evidence type="ECO:0000256" key="1">
    <source>
        <dbReference type="ARBA" id="ARBA00004123"/>
    </source>
</evidence>
<dbReference type="HOGENOM" id="CLU_542378_0_0_1"/>
<dbReference type="AlphaFoldDB" id="K3WGA5"/>
<dbReference type="Pfam" id="PF08424">
    <property type="entry name" value="NRDE-2"/>
    <property type="match status" value="1"/>
</dbReference>
<evidence type="ECO:0000256" key="2">
    <source>
        <dbReference type="ARBA" id="ARBA00009265"/>
    </source>
</evidence>
<comment type="subcellular location">
    <subcellularLocation>
        <location evidence="1">Nucleus</location>
    </subcellularLocation>
</comment>